<evidence type="ECO:0000313" key="2">
    <source>
        <dbReference type="EMBL" id="MFC7612846.1"/>
    </source>
</evidence>
<gene>
    <name evidence="2" type="ORF">ACFQV2_03510</name>
</gene>
<evidence type="ECO:0000256" key="1">
    <source>
        <dbReference type="SAM" id="MobiDB-lite"/>
    </source>
</evidence>
<comment type="caution">
    <text evidence="2">The sequence shown here is derived from an EMBL/GenBank/DDBJ whole genome shotgun (WGS) entry which is preliminary data.</text>
</comment>
<evidence type="ECO:0000313" key="3">
    <source>
        <dbReference type="Proteomes" id="UP001596512"/>
    </source>
</evidence>
<organism evidence="2 3">
    <name type="scientific">Actinokineospora soli</name>
    <dbReference type="NCBI Taxonomy" id="1048753"/>
    <lineage>
        <taxon>Bacteria</taxon>
        <taxon>Bacillati</taxon>
        <taxon>Actinomycetota</taxon>
        <taxon>Actinomycetes</taxon>
        <taxon>Pseudonocardiales</taxon>
        <taxon>Pseudonocardiaceae</taxon>
        <taxon>Actinokineospora</taxon>
    </lineage>
</organism>
<sequence length="114" mass="11541">MAPDATTLRSTTSAISAIAELTVWPRSAAKQRAVATRASVVAVAVPTAKATTSGRQACRRSTKRACSASQSVTGSVGSPSLMKNTSGRQSRKPSARSCAASWSMVALSSANAAA</sequence>
<accession>A0ABW2TJ41</accession>
<feature type="compositionally biased region" description="Polar residues" evidence="1">
    <location>
        <begin position="68"/>
        <end position="88"/>
    </location>
</feature>
<proteinExistence type="predicted"/>
<reference evidence="3" key="1">
    <citation type="journal article" date="2019" name="Int. J. Syst. Evol. Microbiol.">
        <title>The Global Catalogue of Microorganisms (GCM) 10K type strain sequencing project: providing services to taxonomists for standard genome sequencing and annotation.</title>
        <authorList>
            <consortium name="The Broad Institute Genomics Platform"/>
            <consortium name="The Broad Institute Genome Sequencing Center for Infectious Disease"/>
            <person name="Wu L."/>
            <person name="Ma J."/>
        </authorList>
    </citation>
    <scope>NUCLEOTIDE SEQUENCE [LARGE SCALE GENOMIC DNA]</scope>
    <source>
        <strain evidence="3">JCM 17695</strain>
    </source>
</reference>
<keyword evidence="3" id="KW-1185">Reference proteome</keyword>
<dbReference type="EMBL" id="JBHTEY010000004">
    <property type="protein sequence ID" value="MFC7612846.1"/>
    <property type="molecule type" value="Genomic_DNA"/>
</dbReference>
<name>A0ABW2TJ41_9PSEU</name>
<protein>
    <submittedName>
        <fullName evidence="2">Uncharacterized protein</fullName>
    </submittedName>
</protein>
<dbReference type="Proteomes" id="UP001596512">
    <property type="component" value="Unassembled WGS sequence"/>
</dbReference>
<feature type="region of interest" description="Disordered" evidence="1">
    <location>
        <begin position="68"/>
        <end position="96"/>
    </location>
</feature>